<dbReference type="InParanoid" id="D6RPH9"/>
<comment type="caution">
    <text evidence="2">The sequence shown here is derived from an EMBL/GenBank/DDBJ whole genome shotgun (WGS) entry which is preliminary data.</text>
</comment>
<reference evidence="2 3" key="1">
    <citation type="journal article" date="2010" name="Proc. Natl. Acad. Sci. U.S.A.">
        <title>Insights into evolution of multicellular fungi from the assembled chromosomes of the mushroom Coprinopsis cinerea (Coprinus cinereus).</title>
        <authorList>
            <person name="Stajich J.E."/>
            <person name="Wilke S.K."/>
            <person name="Ahren D."/>
            <person name="Au C.H."/>
            <person name="Birren B.W."/>
            <person name="Borodovsky M."/>
            <person name="Burns C."/>
            <person name="Canback B."/>
            <person name="Casselton L.A."/>
            <person name="Cheng C.K."/>
            <person name="Deng J."/>
            <person name="Dietrich F.S."/>
            <person name="Fargo D.C."/>
            <person name="Farman M.L."/>
            <person name="Gathman A.C."/>
            <person name="Goldberg J."/>
            <person name="Guigo R."/>
            <person name="Hoegger P.J."/>
            <person name="Hooker J.B."/>
            <person name="Huggins A."/>
            <person name="James T.Y."/>
            <person name="Kamada T."/>
            <person name="Kilaru S."/>
            <person name="Kodira C."/>
            <person name="Kues U."/>
            <person name="Kupfer D."/>
            <person name="Kwan H.S."/>
            <person name="Lomsadze A."/>
            <person name="Li W."/>
            <person name="Lilly W.W."/>
            <person name="Ma L.J."/>
            <person name="Mackey A.J."/>
            <person name="Manning G."/>
            <person name="Martin F."/>
            <person name="Muraguchi H."/>
            <person name="Natvig D.O."/>
            <person name="Palmerini H."/>
            <person name="Ramesh M.A."/>
            <person name="Rehmeyer C.J."/>
            <person name="Roe B.A."/>
            <person name="Shenoy N."/>
            <person name="Stanke M."/>
            <person name="Ter-Hovhannisyan V."/>
            <person name="Tunlid A."/>
            <person name="Velagapudi R."/>
            <person name="Vision T.J."/>
            <person name="Zeng Q."/>
            <person name="Zolan M.E."/>
            <person name="Pukkila P.J."/>
        </authorList>
    </citation>
    <scope>NUCLEOTIDE SEQUENCE [LARGE SCALE GENOMIC DNA]</scope>
    <source>
        <strain evidence="3">Okayama-7 / 130 / ATCC MYA-4618 / FGSC 9003</strain>
    </source>
</reference>
<organism evidence="2 3">
    <name type="scientific">Coprinopsis cinerea (strain Okayama-7 / 130 / ATCC MYA-4618 / FGSC 9003)</name>
    <name type="common">Inky cap fungus</name>
    <name type="synonym">Hormographiella aspergillata</name>
    <dbReference type="NCBI Taxonomy" id="240176"/>
    <lineage>
        <taxon>Eukaryota</taxon>
        <taxon>Fungi</taxon>
        <taxon>Dikarya</taxon>
        <taxon>Basidiomycota</taxon>
        <taxon>Agaricomycotina</taxon>
        <taxon>Agaricomycetes</taxon>
        <taxon>Agaricomycetidae</taxon>
        <taxon>Agaricales</taxon>
        <taxon>Agaricineae</taxon>
        <taxon>Psathyrellaceae</taxon>
        <taxon>Coprinopsis</taxon>
    </lineage>
</organism>
<protein>
    <submittedName>
        <fullName evidence="2">Uncharacterized protein</fullName>
    </submittedName>
</protein>
<dbReference type="AlphaFoldDB" id="D6RPH9"/>
<dbReference type="Proteomes" id="UP000001861">
    <property type="component" value="Unassembled WGS sequence"/>
</dbReference>
<dbReference type="VEuPathDB" id="FungiDB:CC1G_15170"/>
<dbReference type="KEGG" id="cci:CC1G_15170"/>
<evidence type="ECO:0000313" key="3">
    <source>
        <dbReference type="Proteomes" id="UP000001861"/>
    </source>
</evidence>
<dbReference type="HOGENOM" id="CLU_1927501_0_0_1"/>
<feature type="region of interest" description="Disordered" evidence="1">
    <location>
        <begin position="1"/>
        <end position="33"/>
    </location>
</feature>
<proteinExistence type="predicted"/>
<dbReference type="EMBL" id="AACS02000009">
    <property type="protein sequence ID" value="EFI27037.1"/>
    <property type="molecule type" value="Genomic_DNA"/>
</dbReference>
<evidence type="ECO:0000313" key="2">
    <source>
        <dbReference type="EMBL" id="EFI27037.1"/>
    </source>
</evidence>
<sequence>MATALHHSILTSAGSPEEHSLRTRNRRAQLTATSSSDNVPLEVSVIILLCQELSDTFAKLEFEFIREGGDLEETVGPYRSPDQGAYRVIGRDDPEKTNHSIGRRAVVGFGSLLLKILFTLTPTNHGLQILD</sequence>
<gene>
    <name evidence="2" type="ORF">CC1G_15170</name>
</gene>
<evidence type="ECO:0000256" key="1">
    <source>
        <dbReference type="SAM" id="MobiDB-lite"/>
    </source>
</evidence>
<keyword evidence="3" id="KW-1185">Reference proteome</keyword>
<accession>D6RPH9</accession>
<name>D6RPH9_COPC7</name>
<dbReference type="RefSeq" id="XP_002910531.1">
    <property type="nucleotide sequence ID" value="XM_002910485.1"/>
</dbReference>
<dbReference type="GeneID" id="9379566"/>